<sequence length="490" mass="53076">MGARQGRPRRTPQEQFRSENAFSTQEDPGDPITEGQHRSKEPQWVGQLMRKTGVTLINKSFKFGRDCDTKAAVLFYNKAHKLWYGSVYPHNAVWTDDANEIIQRIQSRQIVDDNGNLVRLTAKQRKQAAKGPPHRVQKQTTERNLRPRNPQARVHPEPHASPALTQITVAESESAPRREDASIWSIPPSPELTVTRRVRNPRTSAHGAPEDNSGGEENHTGYQLYRSQAQSSPASTNDHDAEGEPCEAAGDIAGPVQGHTDRSTPHGAATERVTAHNFGSTLPDDVLIGDMAADAGMGISMDMDMGMDMDMDMADFDMGYFNNIGFDAGLNMEVLSNVTGLQCPSSSRSPRAPFAALSPTTATTPATSHRPTSKARPIDAAAAPHASASSPVPEPDHITHQVNIGVSPQVPGSARAQPGSTIEAGGASRQVQPANPPGEGSACNWDDFIELWKGLMVNTLAKRKQNATVRRQHDARRAQLSGRLSTGLVA</sequence>
<reference evidence="2 3" key="1">
    <citation type="submission" date="2017-06" db="EMBL/GenBank/DDBJ databases">
        <title>Comparative genomic analysis of Ambrosia Fusariam Clade fungi.</title>
        <authorList>
            <person name="Stajich J.E."/>
            <person name="Carrillo J."/>
            <person name="Kijimoto T."/>
            <person name="Eskalen A."/>
            <person name="O'Donnell K."/>
            <person name="Kasson M."/>
        </authorList>
    </citation>
    <scope>NUCLEOTIDE SEQUENCE [LARGE SCALE GENOMIC DNA]</scope>
    <source>
        <strain evidence="2 3">NRRL62584</strain>
    </source>
</reference>
<dbReference type="OrthoDB" id="5070671at2759"/>
<feature type="region of interest" description="Disordered" evidence="1">
    <location>
        <begin position="468"/>
        <end position="490"/>
    </location>
</feature>
<evidence type="ECO:0000313" key="3">
    <source>
        <dbReference type="Proteomes" id="UP000288168"/>
    </source>
</evidence>
<feature type="compositionally biased region" description="Polar residues" evidence="1">
    <location>
        <begin position="13"/>
        <end position="26"/>
    </location>
</feature>
<accession>A0A428NQ59</accession>
<feature type="compositionally biased region" description="Polar residues" evidence="1">
    <location>
        <begin position="225"/>
        <end position="236"/>
    </location>
</feature>
<feature type="compositionally biased region" description="Low complexity" evidence="1">
    <location>
        <begin position="344"/>
        <end position="391"/>
    </location>
</feature>
<dbReference type="EMBL" id="NKCI01000343">
    <property type="protein sequence ID" value="RSL42944.1"/>
    <property type="molecule type" value="Genomic_DNA"/>
</dbReference>
<protein>
    <submittedName>
        <fullName evidence="2">Uncharacterized protein</fullName>
    </submittedName>
</protein>
<name>A0A428NQ59_9HYPO</name>
<keyword evidence="3" id="KW-1185">Reference proteome</keyword>
<feature type="compositionally biased region" description="Basic residues" evidence="1">
    <location>
        <begin position="123"/>
        <end position="137"/>
    </location>
</feature>
<feature type="region of interest" description="Disordered" evidence="1">
    <location>
        <begin position="123"/>
        <end position="268"/>
    </location>
</feature>
<dbReference type="Proteomes" id="UP000288168">
    <property type="component" value="Unassembled WGS sequence"/>
</dbReference>
<proteinExistence type="predicted"/>
<evidence type="ECO:0000313" key="2">
    <source>
        <dbReference type="EMBL" id="RSL42944.1"/>
    </source>
</evidence>
<comment type="caution">
    <text evidence="2">The sequence shown here is derived from an EMBL/GenBank/DDBJ whole genome shotgun (WGS) entry which is preliminary data.</text>
</comment>
<gene>
    <name evidence="2" type="ORF">CEP54_015294</name>
</gene>
<feature type="compositionally biased region" description="Basic residues" evidence="1">
    <location>
        <begin position="1"/>
        <end position="10"/>
    </location>
</feature>
<evidence type="ECO:0000256" key="1">
    <source>
        <dbReference type="SAM" id="MobiDB-lite"/>
    </source>
</evidence>
<feature type="region of interest" description="Disordered" evidence="1">
    <location>
        <begin position="1"/>
        <end position="42"/>
    </location>
</feature>
<organism evidence="2 3">
    <name type="scientific">Fusarium duplospermum</name>
    <dbReference type="NCBI Taxonomy" id="1325734"/>
    <lineage>
        <taxon>Eukaryota</taxon>
        <taxon>Fungi</taxon>
        <taxon>Dikarya</taxon>
        <taxon>Ascomycota</taxon>
        <taxon>Pezizomycotina</taxon>
        <taxon>Sordariomycetes</taxon>
        <taxon>Hypocreomycetidae</taxon>
        <taxon>Hypocreales</taxon>
        <taxon>Nectriaceae</taxon>
        <taxon>Fusarium</taxon>
        <taxon>Fusarium solani species complex</taxon>
    </lineage>
</organism>
<feature type="region of interest" description="Disordered" evidence="1">
    <location>
        <begin position="341"/>
        <end position="441"/>
    </location>
</feature>
<dbReference type="AlphaFoldDB" id="A0A428NQ59"/>